<dbReference type="GO" id="GO:0005576">
    <property type="term" value="C:extracellular region"/>
    <property type="evidence" value="ECO:0007669"/>
    <property type="project" value="InterPro"/>
</dbReference>
<dbReference type="Pfam" id="PF01338">
    <property type="entry name" value="Bac_thur_toxin"/>
    <property type="match status" value="1"/>
</dbReference>
<organism evidence="3 4">
    <name type="scientific">Dickeya solani D s0432-1</name>
    <dbReference type="NCBI Taxonomy" id="1231725"/>
    <lineage>
        <taxon>Bacteria</taxon>
        <taxon>Pseudomonadati</taxon>
        <taxon>Pseudomonadota</taxon>
        <taxon>Gammaproteobacteria</taxon>
        <taxon>Enterobacterales</taxon>
        <taxon>Pectobacteriaceae</taxon>
        <taxon>Dickeya</taxon>
    </lineage>
</organism>
<gene>
    <name evidence="3" type="ORF">A544_0451</name>
</gene>
<dbReference type="GeneID" id="43519178"/>
<dbReference type="EMBL" id="AMWE01000001">
    <property type="protein sequence ID" value="ERO59479.1"/>
    <property type="molecule type" value="Genomic_DNA"/>
</dbReference>
<dbReference type="Proteomes" id="UP000017142">
    <property type="component" value="Unassembled WGS sequence"/>
</dbReference>
<accession>A0AAV3KFF1</accession>
<evidence type="ECO:0000313" key="3">
    <source>
        <dbReference type="EMBL" id="ERO59479.1"/>
    </source>
</evidence>
<evidence type="ECO:0000313" key="4">
    <source>
        <dbReference type="Proteomes" id="UP000017142"/>
    </source>
</evidence>
<protein>
    <submittedName>
        <fullName evidence="3">Type-1Ba cytolytic delta-endotoxin</fullName>
    </submittedName>
</protein>
<dbReference type="RefSeq" id="WP_022631959.1">
    <property type="nucleotide sequence ID" value="NZ_AMWE01000001.1"/>
</dbReference>
<dbReference type="GO" id="GO:0030435">
    <property type="term" value="P:sporulation resulting in formation of a cellular spore"/>
    <property type="evidence" value="ECO:0007669"/>
    <property type="project" value="UniProtKB-KW"/>
</dbReference>
<dbReference type="AlphaFoldDB" id="A0AAV3KFF1"/>
<name>A0AAV3KFF1_9GAMM</name>
<dbReference type="Gene3D" id="3.40.198.10">
    <property type="entry name" value="Delta-endotoxin CytB-like"/>
    <property type="match status" value="1"/>
</dbReference>
<proteinExistence type="inferred from homology"/>
<evidence type="ECO:0000256" key="2">
    <source>
        <dbReference type="ARBA" id="ARBA00022969"/>
    </source>
</evidence>
<evidence type="ECO:0000256" key="1">
    <source>
        <dbReference type="ARBA" id="ARBA00009676"/>
    </source>
</evidence>
<dbReference type="InterPro" id="IPR035918">
    <property type="entry name" value="CytB_endotoxin-like_sf"/>
</dbReference>
<reference evidence="4" key="1">
    <citation type="journal article" date="2013" name="Diversity">
        <title>Genome Sequence of Dickeya solani, a New soft Rot Pathogen of Potato, Suggests its Emergence May Be Related to a Novel Combination of Non-Ribosomal Peptide/Polyketide Synthetase Clusters.</title>
        <authorList>
            <person name="Garlant L."/>
            <person name="Koskinen P."/>
            <person name="Rouhiainen L."/>
            <person name="Laine P."/>
            <person name="Paulin L."/>
            <person name="Auvinen P."/>
            <person name="Holm L."/>
            <person name="Pirhonen M."/>
        </authorList>
    </citation>
    <scope>NUCLEOTIDE SEQUENCE [LARGE SCALE GENOMIC DNA]</scope>
    <source>
        <strain evidence="4">D s0432-1</strain>
    </source>
</reference>
<keyword evidence="2" id="KW-0749">Sporulation</keyword>
<comment type="caution">
    <text evidence="3">The sequence shown here is derived from an EMBL/GenBank/DDBJ whole genome shotgun (WGS) entry which is preliminary data.</text>
</comment>
<dbReference type="SUPFAM" id="SSF55676">
    <property type="entry name" value="CytB endotoxin-like"/>
    <property type="match status" value="1"/>
</dbReference>
<sequence length="203" mass="22398">MSIEIYPDDGNTLPYQVFLNLENEHYYAQAIQLAQLFAHEVDDNGQLDLAKALKKAQAQPDLAIIATNNMTLKKSFSTLSALTTTLSEQLKIEGVLGISQDTYIQNILSHAFCDLETQKDKPWFHINAQPDAGHSVTSYSYSLFIVSQGEETGAMMAAGPLIITVTPNTAISDIFSTKDWRLTLQKEEITISVKGFQVVTPLG</sequence>
<dbReference type="InterPro" id="IPR001615">
    <property type="entry name" value="Endotoxin_CytB"/>
</dbReference>
<comment type="similarity">
    <text evidence="1">Belongs to the cyt1/cyt2 endotoxin family.</text>
</comment>